<name>A0A851GNJ9_9BACT</name>
<evidence type="ECO:0000313" key="13">
    <source>
        <dbReference type="Proteomes" id="UP000557872"/>
    </source>
</evidence>
<proteinExistence type="inferred from homology"/>
<dbReference type="EMBL" id="JACBAZ010000005">
    <property type="protein sequence ID" value="NWK56705.1"/>
    <property type="molecule type" value="Genomic_DNA"/>
</dbReference>
<comment type="pathway">
    <text evidence="1">Cofactor biosynthesis; molybdopterin biosynthesis.</text>
</comment>
<dbReference type="Pfam" id="PF02391">
    <property type="entry name" value="MoaE"/>
    <property type="match status" value="1"/>
</dbReference>
<dbReference type="PANTHER" id="PTHR23404">
    <property type="entry name" value="MOLYBDOPTERIN SYNTHASE RELATED"/>
    <property type="match status" value="1"/>
</dbReference>
<dbReference type="GO" id="GO:0030366">
    <property type="term" value="F:molybdopterin synthase activity"/>
    <property type="evidence" value="ECO:0007669"/>
    <property type="project" value="UniProtKB-EC"/>
</dbReference>
<comment type="caution">
    <text evidence="12">The sequence shown here is derived from an EMBL/GenBank/DDBJ whole genome shotgun (WGS) entry which is preliminary data.</text>
</comment>
<dbReference type="AlphaFoldDB" id="A0A851GNJ9"/>
<comment type="subunit">
    <text evidence="6">Heterotetramer of 2 MoaD subunits and 2 MoaE subunits. Also stable as homodimer. The enzyme changes between these two forms during catalysis.</text>
</comment>
<evidence type="ECO:0000256" key="3">
    <source>
        <dbReference type="ARBA" id="ARBA00011950"/>
    </source>
</evidence>
<evidence type="ECO:0000256" key="2">
    <source>
        <dbReference type="ARBA" id="ARBA00005426"/>
    </source>
</evidence>
<comment type="catalytic activity">
    <reaction evidence="11">
        <text>2 [molybdopterin-synthase sulfur-carrier protein]-C-terminal-Gly-aminoethanethioate + cyclic pyranopterin phosphate + H2O = molybdopterin + 2 [molybdopterin-synthase sulfur-carrier protein]-C-terminal Gly-Gly + 2 H(+)</text>
        <dbReference type="Rhea" id="RHEA:26333"/>
        <dbReference type="Rhea" id="RHEA-COMP:12202"/>
        <dbReference type="Rhea" id="RHEA-COMP:19907"/>
        <dbReference type="ChEBI" id="CHEBI:15377"/>
        <dbReference type="ChEBI" id="CHEBI:15378"/>
        <dbReference type="ChEBI" id="CHEBI:58698"/>
        <dbReference type="ChEBI" id="CHEBI:59648"/>
        <dbReference type="ChEBI" id="CHEBI:90778"/>
        <dbReference type="ChEBI" id="CHEBI:232372"/>
        <dbReference type="EC" id="2.8.1.12"/>
    </reaction>
</comment>
<organism evidence="12 13">
    <name type="scientific">Oceaniferula marina</name>
    <dbReference type="NCBI Taxonomy" id="2748318"/>
    <lineage>
        <taxon>Bacteria</taxon>
        <taxon>Pseudomonadati</taxon>
        <taxon>Verrucomicrobiota</taxon>
        <taxon>Verrucomicrobiia</taxon>
        <taxon>Verrucomicrobiales</taxon>
        <taxon>Verrucomicrobiaceae</taxon>
        <taxon>Oceaniferula</taxon>
    </lineage>
</organism>
<dbReference type="Proteomes" id="UP000557872">
    <property type="component" value="Unassembled WGS sequence"/>
</dbReference>
<evidence type="ECO:0000256" key="7">
    <source>
        <dbReference type="ARBA" id="ARBA00029745"/>
    </source>
</evidence>
<keyword evidence="5" id="KW-0501">Molybdenum cofactor biosynthesis</keyword>
<sequence length="144" mass="16150">MFKLTDKAIVPHELVDAVRRPDAGGLATFEGWVRDHHQGREVRSLEYESFPELAEKEGNRILQDILAEHDILEAQCIHRTGHLAIGDIAIAIAVSSAHRDAAFDACRAIIDSIKSTVPIWKKEHYTDGSSVWVKCHSCAEHQHH</sequence>
<dbReference type="InterPro" id="IPR036563">
    <property type="entry name" value="MoaE_sf"/>
</dbReference>
<comment type="similarity">
    <text evidence="2">Belongs to the MoaE family.</text>
</comment>
<dbReference type="InterPro" id="IPR003448">
    <property type="entry name" value="Mopterin_biosynth_MoaE"/>
</dbReference>
<gene>
    <name evidence="12" type="ORF">HW115_13865</name>
</gene>
<evidence type="ECO:0000256" key="11">
    <source>
        <dbReference type="ARBA" id="ARBA00049878"/>
    </source>
</evidence>
<dbReference type="RefSeq" id="WP_178933502.1">
    <property type="nucleotide sequence ID" value="NZ_JACBAZ010000005.1"/>
</dbReference>
<evidence type="ECO:0000256" key="10">
    <source>
        <dbReference type="ARBA" id="ARBA00032474"/>
    </source>
</evidence>
<dbReference type="GO" id="GO:0006777">
    <property type="term" value="P:Mo-molybdopterin cofactor biosynthetic process"/>
    <property type="evidence" value="ECO:0007669"/>
    <property type="project" value="UniProtKB-KW"/>
</dbReference>
<dbReference type="Gene3D" id="3.90.1170.40">
    <property type="entry name" value="Molybdopterin biosynthesis MoaE subunit"/>
    <property type="match status" value="1"/>
</dbReference>
<keyword evidence="13" id="KW-1185">Reference proteome</keyword>
<dbReference type="CDD" id="cd00756">
    <property type="entry name" value="MoaE"/>
    <property type="match status" value="1"/>
</dbReference>
<dbReference type="EC" id="2.8.1.12" evidence="3"/>
<accession>A0A851GNJ9</accession>
<evidence type="ECO:0000256" key="8">
    <source>
        <dbReference type="ARBA" id="ARBA00030407"/>
    </source>
</evidence>
<dbReference type="SUPFAM" id="SSF54690">
    <property type="entry name" value="Molybdopterin synthase subunit MoaE"/>
    <property type="match status" value="1"/>
</dbReference>
<evidence type="ECO:0000256" key="4">
    <source>
        <dbReference type="ARBA" id="ARBA00013858"/>
    </source>
</evidence>
<evidence type="ECO:0000256" key="6">
    <source>
        <dbReference type="ARBA" id="ARBA00026066"/>
    </source>
</evidence>
<protein>
    <recommendedName>
        <fullName evidence="4">Molybdopterin synthase catalytic subunit</fullName>
        <ecNumber evidence="3">2.8.1.12</ecNumber>
    </recommendedName>
    <alternativeName>
        <fullName evidence="9">MPT synthase subunit 2</fullName>
    </alternativeName>
    <alternativeName>
        <fullName evidence="7">Molybdenum cofactor biosynthesis protein E</fullName>
    </alternativeName>
    <alternativeName>
        <fullName evidence="8">Molybdopterin-converting factor large subunit</fullName>
    </alternativeName>
    <alternativeName>
        <fullName evidence="10">Molybdopterin-converting factor subunit 2</fullName>
    </alternativeName>
</protein>
<evidence type="ECO:0000256" key="1">
    <source>
        <dbReference type="ARBA" id="ARBA00005046"/>
    </source>
</evidence>
<evidence type="ECO:0000256" key="9">
    <source>
        <dbReference type="ARBA" id="ARBA00030781"/>
    </source>
</evidence>
<reference evidence="12 13" key="1">
    <citation type="submission" date="2020-07" db="EMBL/GenBank/DDBJ databases">
        <title>Roseicoccus Jingziensis gen. nov., sp. nov., isolated from coastal seawater.</title>
        <authorList>
            <person name="Feng X."/>
        </authorList>
    </citation>
    <scope>NUCLEOTIDE SEQUENCE [LARGE SCALE GENOMIC DNA]</scope>
    <source>
        <strain evidence="12 13">N1E253</strain>
    </source>
</reference>
<evidence type="ECO:0000256" key="5">
    <source>
        <dbReference type="ARBA" id="ARBA00023150"/>
    </source>
</evidence>
<evidence type="ECO:0000313" key="12">
    <source>
        <dbReference type="EMBL" id="NWK56705.1"/>
    </source>
</evidence>